<dbReference type="AlphaFoldDB" id="A0A2S2PEQ8"/>
<name>A0A2S2PEQ8_SCHGA</name>
<sequence length="111" mass="12600">MPCRLTIKIVFTNNVIYVRLTIYVCSGWKLYAIEMIPAAGVLDTSLGKLDSGAKRHSVLRRLGNYGVEFAQLCFGNSIDRSAARSLRLYNKSHAVEYRRRAYYPPSVTPRL</sequence>
<gene>
    <name evidence="1" type="ORF">g.91959</name>
</gene>
<organism evidence="1">
    <name type="scientific">Schizaphis graminum</name>
    <name type="common">Green bug aphid</name>
    <dbReference type="NCBI Taxonomy" id="13262"/>
    <lineage>
        <taxon>Eukaryota</taxon>
        <taxon>Metazoa</taxon>
        <taxon>Ecdysozoa</taxon>
        <taxon>Arthropoda</taxon>
        <taxon>Hexapoda</taxon>
        <taxon>Insecta</taxon>
        <taxon>Pterygota</taxon>
        <taxon>Neoptera</taxon>
        <taxon>Paraneoptera</taxon>
        <taxon>Hemiptera</taxon>
        <taxon>Sternorrhyncha</taxon>
        <taxon>Aphidomorpha</taxon>
        <taxon>Aphidoidea</taxon>
        <taxon>Aphididae</taxon>
        <taxon>Aphidini</taxon>
        <taxon>Schizaphis</taxon>
    </lineage>
</organism>
<protein>
    <submittedName>
        <fullName evidence="1">Uncharacterized protein</fullName>
    </submittedName>
</protein>
<proteinExistence type="predicted"/>
<dbReference type="EMBL" id="GGMR01015318">
    <property type="protein sequence ID" value="MBY27937.1"/>
    <property type="molecule type" value="Transcribed_RNA"/>
</dbReference>
<reference evidence="1" key="1">
    <citation type="submission" date="2018-04" db="EMBL/GenBank/DDBJ databases">
        <title>Transcriptome of Schizaphis graminum biotype I.</title>
        <authorList>
            <person name="Scully E.D."/>
            <person name="Geib S.M."/>
            <person name="Palmer N.A."/>
            <person name="Koch K."/>
            <person name="Bradshaw J."/>
            <person name="Heng-Moss T."/>
            <person name="Sarath G."/>
        </authorList>
    </citation>
    <scope>NUCLEOTIDE SEQUENCE</scope>
</reference>
<accession>A0A2S2PEQ8</accession>
<evidence type="ECO:0000313" key="1">
    <source>
        <dbReference type="EMBL" id="MBY27937.1"/>
    </source>
</evidence>